<evidence type="ECO:0000259" key="2">
    <source>
        <dbReference type="Pfam" id="PF00656"/>
    </source>
</evidence>
<evidence type="ECO:0000256" key="1">
    <source>
        <dbReference type="ARBA" id="ARBA00009005"/>
    </source>
</evidence>
<keyword evidence="4" id="KW-1185">Reference proteome</keyword>
<name>A0A067T2C9_GALM3</name>
<comment type="similarity">
    <text evidence="1">Belongs to the peptidase C14B family.</text>
</comment>
<dbReference type="GO" id="GO:0005737">
    <property type="term" value="C:cytoplasm"/>
    <property type="evidence" value="ECO:0007669"/>
    <property type="project" value="TreeGrafter"/>
</dbReference>
<dbReference type="InterPro" id="IPR050452">
    <property type="entry name" value="Metacaspase"/>
</dbReference>
<reference evidence="4" key="1">
    <citation type="journal article" date="2014" name="Proc. Natl. Acad. Sci. U.S.A.">
        <title>Extensive sampling of basidiomycete genomes demonstrates inadequacy of the white-rot/brown-rot paradigm for wood decay fungi.</title>
        <authorList>
            <person name="Riley R."/>
            <person name="Salamov A.A."/>
            <person name="Brown D.W."/>
            <person name="Nagy L.G."/>
            <person name="Floudas D."/>
            <person name="Held B.W."/>
            <person name="Levasseur A."/>
            <person name="Lombard V."/>
            <person name="Morin E."/>
            <person name="Otillar R."/>
            <person name="Lindquist E.A."/>
            <person name="Sun H."/>
            <person name="LaButti K.M."/>
            <person name="Schmutz J."/>
            <person name="Jabbour D."/>
            <person name="Luo H."/>
            <person name="Baker S.E."/>
            <person name="Pisabarro A.G."/>
            <person name="Walton J.D."/>
            <person name="Blanchette R.A."/>
            <person name="Henrissat B."/>
            <person name="Martin F."/>
            <person name="Cullen D."/>
            <person name="Hibbett D.S."/>
            <person name="Grigoriev I.V."/>
        </authorList>
    </citation>
    <scope>NUCLEOTIDE SEQUENCE [LARGE SCALE GENOMIC DNA]</scope>
    <source>
        <strain evidence="4">CBS 339.88</strain>
    </source>
</reference>
<dbReference type="InterPro" id="IPR011600">
    <property type="entry name" value="Pept_C14_caspase"/>
</dbReference>
<accession>A0A067T2C9</accession>
<dbReference type="EMBL" id="KL142384">
    <property type="protein sequence ID" value="KDR74089.1"/>
    <property type="molecule type" value="Genomic_DNA"/>
</dbReference>
<dbReference type="AlphaFoldDB" id="A0A067T2C9"/>
<organism evidence="3 4">
    <name type="scientific">Galerina marginata (strain CBS 339.88)</name>
    <dbReference type="NCBI Taxonomy" id="685588"/>
    <lineage>
        <taxon>Eukaryota</taxon>
        <taxon>Fungi</taxon>
        <taxon>Dikarya</taxon>
        <taxon>Basidiomycota</taxon>
        <taxon>Agaricomycotina</taxon>
        <taxon>Agaricomycetes</taxon>
        <taxon>Agaricomycetidae</taxon>
        <taxon>Agaricales</taxon>
        <taxon>Agaricineae</taxon>
        <taxon>Strophariaceae</taxon>
        <taxon>Galerina</taxon>
    </lineage>
</organism>
<evidence type="ECO:0000313" key="3">
    <source>
        <dbReference type="EMBL" id="KDR74089.1"/>
    </source>
</evidence>
<evidence type="ECO:0000313" key="4">
    <source>
        <dbReference type="Proteomes" id="UP000027222"/>
    </source>
</evidence>
<feature type="domain" description="Peptidase C14 caspase" evidence="2">
    <location>
        <begin position="15"/>
        <end position="267"/>
    </location>
</feature>
<dbReference type="GO" id="GO:0006508">
    <property type="term" value="P:proteolysis"/>
    <property type="evidence" value="ECO:0007669"/>
    <property type="project" value="InterPro"/>
</dbReference>
<dbReference type="Pfam" id="PF00656">
    <property type="entry name" value="Peptidase_C14"/>
    <property type="match status" value="1"/>
</dbReference>
<dbReference type="HOGENOM" id="CLU_011935_1_0_1"/>
<proteinExistence type="inferred from homology"/>
<protein>
    <recommendedName>
        <fullName evidence="2">Peptidase C14 caspase domain-containing protein</fullName>
    </recommendedName>
</protein>
<dbReference type="PANTHER" id="PTHR48104:SF30">
    <property type="entry name" value="METACASPASE-1"/>
    <property type="match status" value="1"/>
</dbReference>
<dbReference type="Proteomes" id="UP000027222">
    <property type="component" value="Unassembled WGS sequence"/>
</dbReference>
<dbReference type="Gene3D" id="3.40.50.1460">
    <property type="match status" value="1"/>
</dbReference>
<dbReference type="GO" id="GO:0004197">
    <property type="term" value="F:cysteine-type endopeptidase activity"/>
    <property type="evidence" value="ECO:0007669"/>
    <property type="project" value="InterPro"/>
</dbReference>
<sequence length="706" mass="78821">MAIYSSWTSPFPRLFALIIGINVYDPKEDFLRLRGAVRDAYAYKDYLMDCLEVPEDHIRILINKQASRAAILDAFLAIKDDPRIQEGDPIFIFYAGHGSEIEPPLGWESGGPNSKVQLLVPQDYCSVAGLEIPGIPDRTIGALLEDIADKKGNNITVVLDCCHSASGTRGPNSKSVGRARSVALKPTIHTKDLDRKTWSQGSEEPQNVSPFRFSGLRSHTLIAACRSSELAVEFNRNGSFSAAFLKLLKSVPPNQLRYSEVLARMDHISGQNPQIEGVNQDRYLFDAKSSSPSSSGYPLRQDKILHLIFIDAGMAHGIAVGTEFVTTGSNVGTPPATLVVEKANSYSSVLTFNDQWWAFLSSADSTTTVVQARAGKLEPLRLYVSPGTNYQASRECLLPLLQNPDYGLHNVSLVDEPDSAHLKISVERNKAIIRLIDKRVRKYGLNPRFPTIDAHPDKMVPFFQSASQYFWELYRKSDDVGLMKDVQVSFYELNECQSPFSDVKRPELSATGRNLYQDNQVNIVVKEDRIYGIKLTNNSLYDLYPRLLYFDNVDLNDISEHPIWSTATTTCYKPNSSGPYHPDCPLKANGGTLTIGYGSGGMAPLSYSLPEGQDLAIGFLKLFVFTQPLDSLAFSRPSEPPETRSEKWDTLLIPVVQRRYRFHTPPVRPANVWPETRVPRDRRTSFPGSFVFGHTQTQHGYSNLAR</sequence>
<gene>
    <name evidence="3" type="ORF">GALMADRAFT_280580</name>
</gene>
<dbReference type="OrthoDB" id="3223806at2759"/>
<dbReference type="PANTHER" id="PTHR48104">
    <property type="entry name" value="METACASPASE-4"/>
    <property type="match status" value="1"/>
</dbReference>